<proteinExistence type="inferred from homology"/>
<dbReference type="HOGENOM" id="CLU_096072_6_0_10"/>
<dbReference type="EMBL" id="CP003156">
    <property type="protein sequence ID" value="AEV31528.1"/>
    <property type="molecule type" value="Genomic_DNA"/>
</dbReference>
<comment type="similarity">
    <text evidence="1">Belongs to the Fur family.</text>
</comment>
<dbReference type="GO" id="GO:0008270">
    <property type="term" value="F:zinc ion binding"/>
    <property type="evidence" value="ECO:0007669"/>
    <property type="project" value="TreeGrafter"/>
</dbReference>
<sequence length="137" mass="14995">MNAEALLKSHGLRKTAGRLAVLALFSKEGKALSHSELQDGVTENVDRVTLYRILESFEQKGILHKVPDDQVSVKYALCDHEHEVGEAHSDNHAHFKCRVCGDTVCLDDSEIPQIQVPKGYVVEGSLLLISGLCAKCA</sequence>
<keyword evidence="5" id="KW-0238">DNA-binding</keyword>
<keyword evidence="10" id="KW-1185">Reference proteome</keyword>
<keyword evidence="6" id="KW-0804">Transcription</keyword>
<keyword evidence="4" id="KW-0805">Transcription regulation</keyword>
<dbReference type="PATRIC" id="fig|926562.3.peg.523"/>
<dbReference type="SUPFAM" id="SSF46785">
    <property type="entry name" value="Winged helix' DNA-binding domain"/>
    <property type="match status" value="1"/>
</dbReference>
<dbReference type="eggNOG" id="COG0735">
    <property type="taxonomic scope" value="Bacteria"/>
</dbReference>
<keyword evidence="8" id="KW-0408">Iron</keyword>
<evidence type="ECO:0000256" key="1">
    <source>
        <dbReference type="ARBA" id="ARBA00007957"/>
    </source>
</evidence>
<dbReference type="GO" id="GO:0045892">
    <property type="term" value="P:negative regulation of DNA-templated transcription"/>
    <property type="evidence" value="ECO:0007669"/>
    <property type="project" value="TreeGrafter"/>
</dbReference>
<feature type="binding site" evidence="7">
    <location>
        <position position="133"/>
    </location>
    <ligand>
        <name>Zn(2+)</name>
        <dbReference type="ChEBI" id="CHEBI:29105"/>
    </ligand>
</feature>
<comment type="cofactor">
    <cofactor evidence="7">
        <name>Zn(2+)</name>
        <dbReference type="ChEBI" id="CHEBI:29105"/>
    </cofactor>
    <text evidence="7">Binds 1 zinc ion per subunit.</text>
</comment>
<feature type="binding site" evidence="7">
    <location>
        <position position="97"/>
    </location>
    <ligand>
        <name>Zn(2+)</name>
        <dbReference type="ChEBI" id="CHEBI:29105"/>
    </ligand>
</feature>
<reference evidence="9 10" key="1">
    <citation type="journal article" date="2012" name="Stand. Genomic Sci.">
        <title>Genome sequence of the orange-pigmented seawater bacterium Owenweeksia hongkongensis type strain (UST20020801(T)).</title>
        <authorList>
            <person name="Riedel T."/>
            <person name="Held B."/>
            <person name="Nolan M."/>
            <person name="Lucas S."/>
            <person name="Lapidus A."/>
            <person name="Tice H."/>
            <person name="Del Rio T.G."/>
            <person name="Cheng J.F."/>
            <person name="Han C."/>
            <person name="Tapia R."/>
            <person name="Goodwin L.A."/>
            <person name="Pitluck S."/>
            <person name="Liolios K."/>
            <person name="Mavromatis K."/>
            <person name="Pagani I."/>
            <person name="Ivanova N."/>
            <person name="Mikhailova N."/>
            <person name="Pati A."/>
            <person name="Chen A."/>
            <person name="Palaniappan K."/>
            <person name="Rohde M."/>
            <person name="Tindall B.J."/>
            <person name="Detter J.C."/>
            <person name="Goker M."/>
            <person name="Woyke T."/>
            <person name="Bristow J."/>
            <person name="Eisen J.A."/>
            <person name="Markowitz V."/>
            <person name="Hugenholtz P."/>
            <person name="Klenk H.P."/>
            <person name="Kyrpides N.C."/>
        </authorList>
    </citation>
    <scope>NUCLEOTIDE SEQUENCE</scope>
    <source>
        <strain evidence="10">DSM 17368 / JCM 12287 / NRRL B-23963</strain>
    </source>
</reference>
<evidence type="ECO:0000256" key="3">
    <source>
        <dbReference type="ARBA" id="ARBA00022833"/>
    </source>
</evidence>
<accession>G8QZT4</accession>
<evidence type="ECO:0000256" key="7">
    <source>
        <dbReference type="PIRSR" id="PIRSR602481-1"/>
    </source>
</evidence>
<evidence type="ECO:0000256" key="4">
    <source>
        <dbReference type="ARBA" id="ARBA00023015"/>
    </source>
</evidence>
<dbReference type="InterPro" id="IPR036390">
    <property type="entry name" value="WH_DNA-bd_sf"/>
</dbReference>
<dbReference type="Gene3D" id="1.10.10.10">
    <property type="entry name" value="Winged helix-like DNA-binding domain superfamily/Winged helix DNA-binding domain"/>
    <property type="match status" value="1"/>
</dbReference>
<dbReference type="KEGG" id="oho:Oweho_0512"/>
<feature type="binding site" evidence="7">
    <location>
        <position position="136"/>
    </location>
    <ligand>
        <name>Zn(2+)</name>
        <dbReference type="ChEBI" id="CHEBI:29105"/>
    </ligand>
</feature>
<gene>
    <name evidence="9" type="ordered locus">Oweho_0512</name>
</gene>
<dbReference type="InterPro" id="IPR036388">
    <property type="entry name" value="WH-like_DNA-bd_sf"/>
</dbReference>
<dbReference type="AlphaFoldDB" id="G8QZT4"/>
<dbReference type="OrthoDB" id="594893at2"/>
<keyword evidence="3 7" id="KW-0862">Zinc</keyword>
<dbReference type="RefSeq" id="WP_014200889.1">
    <property type="nucleotide sequence ID" value="NC_016599.1"/>
</dbReference>
<dbReference type="PANTHER" id="PTHR33202">
    <property type="entry name" value="ZINC UPTAKE REGULATION PROTEIN"/>
    <property type="match status" value="1"/>
</dbReference>
<dbReference type="GO" id="GO:0003700">
    <property type="term" value="F:DNA-binding transcription factor activity"/>
    <property type="evidence" value="ECO:0007669"/>
    <property type="project" value="InterPro"/>
</dbReference>
<dbReference type="STRING" id="926562.Oweho_0512"/>
<protein>
    <submittedName>
        <fullName evidence="9">Fe2+/Zn2+ uptake regulation protein</fullName>
    </submittedName>
</protein>
<name>G8QZT4_OWEHD</name>
<evidence type="ECO:0000313" key="10">
    <source>
        <dbReference type="Proteomes" id="UP000005631"/>
    </source>
</evidence>
<dbReference type="PANTHER" id="PTHR33202:SF22">
    <property type="entry name" value="HYDROGEN PEROXIDE SENSITIVE REPRESSOR"/>
    <property type="match status" value="1"/>
</dbReference>
<dbReference type="Pfam" id="PF01475">
    <property type="entry name" value="FUR"/>
    <property type="match status" value="1"/>
</dbReference>
<keyword evidence="7" id="KW-0479">Metal-binding</keyword>
<evidence type="ECO:0000313" key="9">
    <source>
        <dbReference type="EMBL" id="AEV31528.1"/>
    </source>
</evidence>
<evidence type="ECO:0000256" key="6">
    <source>
        <dbReference type="ARBA" id="ARBA00023163"/>
    </source>
</evidence>
<evidence type="ECO:0000256" key="2">
    <source>
        <dbReference type="ARBA" id="ARBA00022491"/>
    </source>
</evidence>
<feature type="binding site" evidence="7">
    <location>
        <position position="100"/>
    </location>
    <ligand>
        <name>Zn(2+)</name>
        <dbReference type="ChEBI" id="CHEBI:29105"/>
    </ligand>
</feature>
<dbReference type="InterPro" id="IPR043135">
    <property type="entry name" value="Fur_C"/>
</dbReference>
<organism evidence="9 10">
    <name type="scientific">Owenweeksia hongkongensis (strain DSM 17368 / CIP 108786 / JCM 12287 / NRRL B-23963 / UST20020801)</name>
    <dbReference type="NCBI Taxonomy" id="926562"/>
    <lineage>
        <taxon>Bacteria</taxon>
        <taxon>Pseudomonadati</taxon>
        <taxon>Bacteroidota</taxon>
        <taxon>Flavobacteriia</taxon>
        <taxon>Flavobacteriales</taxon>
        <taxon>Owenweeksiaceae</taxon>
        <taxon>Owenweeksia</taxon>
    </lineage>
</organism>
<dbReference type="Proteomes" id="UP000005631">
    <property type="component" value="Chromosome"/>
</dbReference>
<comment type="cofactor">
    <cofactor evidence="8">
        <name>Mn(2+)</name>
        <dbReference type="ChEBI" id="CHEBI:29035"/>
    </cofactor>
    <cofactor evidence="8">
        <name>Fe(2+)</name>
        <dbReference type="ChEBI" id="CHEBI:29033"/>
    </cofactor>
    <text evidence="8">Binds 1 Mn(2+) or Fe(2+) ion per subunit.</text>
</comment>
<feature type="binding site" evidence="8">
    <location>
        <position position="82"/>
    </location>
    <ligand>
        <name>Fe cation</name>
        <dbReference type="ChEBI" id="CHEBI:24875"/>
    </ligand>
</feature>
<evidence type="ECO:0000256" key="8">
    <source>
        <dbReference type="PIRSR" id="PIRSR602481-2"/>
    </source>
</evidence>
<dbReference type="GO" id="GO:1900376">
    <property type="term" value="P:regulation of secondary metabolite biosynthetic process"/>
    <property type="evidence" value="ECO:0007669"/>
    <property type="project" value="TreeGrafter"/>
</dbReference>
<dbReference type="GO" id="GO:0000976">
    <property type="term" value="F:transcription cis-regulatory region binding"/>
    <property type="evidence" value="ECO:0007669"/>
    <property type="project" value="TreeGrafter"/>
</dbReference>
<dbReference type="Gene3D" id="3.30.1490.190">
    <property type="match status" value="1"/>
</dbReference>
<dbReference type="InterPro" id="IPR002481">
    <property type="entry name" value="FUR"/>
</dbReference>
<evidence type="ECO:0000256" key="5">
    <source>
        <dbReference type="ARBA" id="ARBA00023125"/>
    </source>
</evidence>
<keyword evidence="2" id="KW-0678">Repressor</keyword>